<dbReference type="PROSITE" id="PS00144">
    <property type="entry name" value="ASN_GLN_ASE_1"/>
    <property type="match status" value="1"/>
</dbReference>
<dbReference type="Gene3D" id="3.40.50.1170">
    <property type="entry name" value="L-asparaginase, N-terminal domain"/>
    <property type="match status" value="1"/>
</dbReference>
<dbReference type="InterPro" id="IPR006033">
    <property type="entry name" value="AsnA_fam"/>
</dbReference>
<evidence type="ECO:0000256" key="5">
    <source>
        <dbReference type="HAMAP-Rule" id="MF_00586"/>
    </source>
</evidence>
<accession>A0A150IRJ6</accession>
<dbReference type="PANTHER" id="PTHR11707">
    <property type="entry name" value="L-ASPARAGINASE"/>
    <property type="match status" value="1"/>
</dbReference>
<dbReference type="PROSITE" id="PS51732">
    <property type="entry name" value="ASN_GLN_ASE_3"/>
    <property type="match status" value="1"/>
</dbReference>
<dbReference type="GO" id="GO:0006520">
    <property type="term" value="P:amino acid metabolic process"/>
    <property type="evidence" value="ECO:0007669"/>
    <property type="project" value="InterPro"/>
</dbReference>
<feature type="active site" evidence="5">
    <location>
        <position position="240"/>
    </location>
</feature>
<dbReference type="GO" id="GO:0005524">
    <property type="term" value="F:ATP binding"/>
    <property type="evidence" value="ECO:0007669"/>
    <property type="project" value="UniProtKB-KW"/>
</dbReference>
<keyword evidence="3 5" id="KW-0067">ATP-binding</keyword>
<dbReference type="InterPro" id="IPR027474">
    <property type="entry name" value="L-asparaginase_N"/>
</dbReference>
<evidence type="ECO:0000259" key="11">
    <source>
        <dbReference type="Pfam" id="PF18195"/>
    </source>
</evidence>
<protein>
    <recommendedName>
        <fullName evidence="5 8">Glutamyl-tRNA(Gln) amidotransferase subunit D</fullName>
        <shortName evidence="5">Glu-ADT subunit D</shortName>
        <ecNumber evidence="5 8">6.3.5.-</ecNumber>
    </recommendedName>
</protein>
<dbReference type="InterPro" id="IPR037222">
    <property type="entry name" value="GatD_N_sf"/>
</dbReference>
<dbReference type="InterPro" id="IPR011878">
    <property type="entry name" value="GatD"/>
</dbReference>
<evidence type="ECO:0000256" key="7">
    <source>
        <dbReference type="PROSITE-ProRule" id="PRU10100"/>
    </source>
</evidence>
<dbReference type="Proteomes" id="UP000092401">
    <property type="component" value="Unassembled WGS sequence"/>
</dbReference>
<accession>A0A150IYM9</accession>
<comment type="similarity">
    <text evidence="5 8">Belongs to the asparaginase 1 family. GatD subfamily.</text>
</comment>
<dbReference type="Pfam" id="PF18195">
    <property type="entry name" value="GatD_N"/>
    <property type="match status" value="1"/>
</dbReference>
<dbReference type="SUPFAM" id="SSF141300">
    <property type="entry name" value="GatD N-terminal domain-like"/>
    <property type="match status" value="1"/>
</dbReference>
<evidence type="ECO:0000256" key="8">
    <source>
        <dbReference type="RuleBase" id="RU004457"/>
    </source>
</evidence>
<sequence length="429" mass="48561">MEPEVGDIVTLRKGNTSYEGIVIPSPKKDSIIIKLSNGYNIGFRKDSVEIINMEKKQKPKIFSEVKFEKRKDLPEISLISTGGTIASRVDYETGGVRWLMKPEEIFFMAPELSDIATFRNISSPFQIASESMTFECYKILAKESAKELNSGSKGVIITHGTDTLHYTSAALSFMLQNLSKPVCLVGAQRSPDRGSFDGSMNLICASYVAGHSDIGESVIVMHGEMSDTYCNVLRGTKVRKMHSTRRDTFRPINTSTLAKVFMNGKIERFSDYRKRNDDNEVYPDIEMEERTAIIKAYPNFNPEILDYYIDKGYKGLVIEASALGHVPTDTINEKFSWVDSIKRAREQDIIIVFATQCLFGRVDPFVYSNGRIMEEMGVIYAEDMLPETAYLKLSWILGHTNEYFEVKRNMLDNMSGEINYRIKGDKNGL</sequence>
<dbReference type="SUPFAM" id="SSF53774">
    <property type="entry name" value="Glutaminase/Asparaginase"/>
    <property type="match status" value="1"/>
</dbReference>
<comment type="catalytic activity">
    <reaction evidence="5 8">
        <text>L-glutamyl-tRNA(Gln) + L-glutamine + ATP + H2O = L-glutaminyl-tRNA(Gln) + L-glutamate + ADP + phosphate + H(+)</text>
        <dbReference type="Rhea" id="RHEA:17521"/>
        <dbReference type="Rhea" id="RHEA-COMP:9681"/>
        <dbReference type="Rhea" id="RHEA-COMP:9684"/>
        <dbReference type="ChEBI" id="CHEBI:15377"/>
        <dbReference type="ChEBI" id="CHEBI:15378"/>
        <dbReference type="ChEBI" id="CHEBI:29985"/>
        <dbReference type="ChEBI" id="CHEBI:30616"/>
        <dbReference type="ChEBI" id="CHEBI:43474"/>
        <dbReference type="ChEBI" id="CHEBI:58359"/>
        <dbReference type="ChEBI" id="CHEBI:78520"/>
        <dbReference type="ChEBI" id="CHEBI:78521"/>
        <dbReference type="ChEBI" id="CHEBI:456216"/>
    </reaction>
</comment>
<dbReference type="PIRSF" id="PIRSF500175">
    <property type="entry name" value="Glu_ADT_D"/>
    <property type="match status" value="1"/>
</dbReference>
<dbReference type="Proteomes" id="UP000091929">
    <property type="component" value="Unassembled WGS sequence"/>
</dbReference>
<evidence type="ECO:0000256" key="2">
    <source>
        <dbReference type="ARBA" id="ARBA00022741"/>
    </source>
</evidence>
<organism evidence="12 16">
    <name type="scientific">Candidatus Methanofastidiosum methylothiophilum</name>
    <dbReference type="NCBI Taxonomy" id="1705564"/>
    <lineage>
        <taxon>Archaea</taxon>
        <taxon>Methanobacteriati</taxon>
        <taxon>Methanobacteriota</taxon>
        <taxon>Stenosarchaea group</taxon>
        <taxon>Candidatus Methanofastidiosia</taxon>
        <taxon>Candidatus Methanofastidiosales</taxon>
        <taxon>Candidatus Methanofastidiosaceae</taxon>
        <taxon>Candidatus Methanofastidiosum</taxon>
    </lineage>
</organism>
<keyword evidence="1 5" id="KW-0436">Ligase</keyword>
<dbReference type="InterPro" id="IPR040919">
    <property type="entry name" value="Asparaginase_C"/>
</dbReference>
<gene>
    <name evidence="5 12" type="primary">gatD</name>
    <name evidence="12" type="ORF">APG10_00810</name>
    <name evidence="13" type="ORF">APG11_00970</name>
    <name evidence="14" type="ORF">APG12_01020</name>
</gene>
<evidence type="ECO:0000259" key="9">
    <source>
        <dbReference type="Pfam" id="PF00710"/>
    </source>
</evidence>
<dbReference type="GO" id="GO:0006450">
    <property type="term" value="P:regulation of translational fidelity"/>
    <property type="evidence" value="ECO:0007669"/>
    <property type="project" value="InterPro"/>
</dbReference>
<dbReference type="EMBL" id="LNGE01000017">
    <property type="protein sequence ID" value="KYC45508.1"/>
    <property type="molecule type" value="Genomic_DNA"/>
</dbReference>
<dbReference type="PRINTS" id="PR00139">
    <property type="entry name" value="ASNGLNASE"/>
</dbReference>
<keyword evidence="12" id="KW-0808">Transferase</keyword>
<dbReference type="InterPro" id="IPR027473">
    <property type="entry name" value="L-asparaginase_C"/>
</dbReference>
<feature type="domain" description="L-asparaginase N-terminal" evidence="9">
    <location>
        <begin position="76"/>
        <end position="267"/>
    </location>
</feature>
<dbReference type="EMBL" id="LNJC01000019">
    <property type="protein sequence ID" value="KYC50110.1"/>
    <property type="molecule type" value="Genomic_DNA"/>
</dbReference>
<dbReference type="Pfam" id="PF17763">
    <property type="entry name" value="Asparaginase_C"/>
    <property type="match status" value="1"/>
</dbReference>
<dbReference type="GO" id="GO:0004067">
    <property type="term" value="F:asparaginase activity"/>
    <property type="evidence" value="ECO:0007669"/>
    <property type="project" value="UniProtKB-UniRule"/>
</dbReference>
<evidence type="ECO:0000313" key="12">
    <source>
        <dbReference type="EMBL" id="KYC45508.1"/>
    </source>
</evidence>
<dbReference type="PANTHER" id="PTHR11707:SF28">
    <property type="entry name" value="60 KDA LYSOPHOSPHOLIPASE"/>
    <property type="match status" value="1"/>
</dbReference>
<accession>A0A150IKQ9</accession>
<evidence type="ECO:0000256" key="4">
    <source>
        <dbReference type="ARBA" id="ARBA00022917"/>
    </source>
</evidence>
<dbReference type="Gene3D" id="3.40.50.40">
    <property type="match status" value="1"/>
</dbReference>
<dbReference type="NCBIfam" id="NF003217">
    <property type="entry name" value="PRK04183.1"/>
    <property type="match status" value="1"/>
</dbReference>
<dbReference type="InterPro" id="IPR036152">
    <property type="entry name" value="Asp/glu_Ase-like_sf"/>
</dbReference>
<dbReference type="GO" id="GO:0050567">
    <property type="term" value="F:glutaminyl-tRNA synthase (glutamine-hydrolyzing) activity"/>
    <property type="evidence" value="ECO:0007669"/>
    <property type="project" value="UniProtKB-UniRule"/>
</dbReference>
<dbReference type="InterPro" id="IPR006034">
    <property type="entry name" value="Asparaginase/glutaminase-like"/>
</dbReference>
<feature type="active site" evidence="5 6">
    <location>
        <position position="84"/>
    </location>
</feature>
<dbReference type="Proteomes" id="UP000092403">
    <property type="component" value="Unassembled WGS sequence"/>
</dbReference>
<evidence type="ECO:0000313" key="13">
    <source>
        <dbReference type="EMBL" id="KYC47649.1"/>
    </source>
</evidence>
<dbReference type="Gene3D" id="2.30.30.520">
    <property type="match status" value="1"/>
</dbReference>
<dbReference type="PATRIC" id="fig|1706436.3.peg.819"/>
<comment type="subunit">
    <text evidence="5 8">Heterodimer of GatD and GatE.</text>
</comment>
<evidence type="ECO:0000256" key="3">
    <source>
        <dbReference type="ARBA" id="ARBA00022840"/>
    </source>
</evidence>
<evidence type="ECO:0000259" key="10">
    <source>
        <dbReference type="Pfam" id="PF17763"/>
    </source>
</evidence>
<dbReference type="Pfam" id="PF00710">
    <property type="entry name" value="Asparaginase"/>
    <property type="match status" value="1"/>
</dbReference>
<comment type="caution">
    <text evidence="12">The sequence shown here is derived from an EMBL/GenBank/DDBJ whole genome shotgun (WGS) entry which is preliminary data.</text>
</comment>
<feature type="active site" evidence="5">
    <location>
        <position position="162"/>
    </location>
</feature>
<dbReference type="InterPro" id="IPR020827">
    <property type="entry name" value="Asparaginase/glutaminase_AS1"/>
</dbReference>
<reference evidence="15 16" key="1">
    <citation type="journal article" date="2016" name="ISME J.">
        <title>Chasing the elusive Euryarchaeota class WSA2: genomes reveal a uniquely fastidious methyl-reducing methanogen.</title>
        <authorList>
            <person name="Nobu M.K."/>
            <person name="Narihiro T."/>
            <person name="Kuroda K."/>
            <person name="Mei R."/>
            <person name="Liu W.T."/>
        </authorList>
    </citation>
    <scope>NUCLEOTIDE SEQUENCE [LARGE SCALE GENOMIC DNA]</scope>
    <source>
        <strain evidence="12">B03fssc0709_Meth_Bin005</strain>
        <strain evidence="13">B15fssc0709_Meth_Bin003</strain>
        <strain evidence="14">BMIXfssc0709_Meth_Bin006</strain>
    </source>
</reference>
<feature type="domain" description="GatD N-terminal" evidence="11">
    <location>
        <begin position="4"/>
        <end position="50"/>
    </location>
</feature>
<comment type="function">
    <text evidence="5 8">Allows the formation of correctly charged Gln-tRNA(Gln) through the transamidation of misacylated Glu-tRNA(Gln) in organisms which lack glutaminyl-tRNA synthetase. The reaction takes place in the presence of glutamine and ATP through an activated gamma-phospho-Glu-tRNA(Gln). The GatDE system is specific for glutamate and does not act on aspartate.</text>
</comment>
<feature type="active site" evidence="5 7">
    <location>
        <position position="161"/>
    </location>
</feature>
<dbReference type="SMART" id="SM00870">
    <property type="entry name" value="Asparaginase"/>
    <property type="match status" value="1"/>
</dbReference>
<dbReference type="GO" id="GO:0016740">
    <property type="term" value="F:transferase activity"/>
    <property type="evidence" value="ECO:0007669"/>
    <property type="project" value="UniProtKB-KW"/>
</dbReference>
<dbReference type="PIRSF" id="PIRSF001220">
    <property type="entry name" value="L-ASNase_gatD"/>
    <property type="match status" value="1"/>
</dbReference>
<proteinExistence type="inferred from homology"/>
<evidence type="ECO:0000313" key="14">
    <source>
        <dbReference type="EMBL" id="KYC50110.1"/>
    </source>
</evidence>
<dbReference type="EMBL" id="LNGF01000019">
    <property type="protein sequence ID" value="KYC47649.1"/>
    <property type="molecule type" value="Genomic_DNA"/>
</dbReference>
<evidence type="ECO:0000313" key="15">
    <source>
        <dbReference type="Proteomes" id="UP000091929"/>
    </source>
</evidence>
<evidence type="ECO:0000256" key="6">
    <source>
        <dbReference type="PROSITE-ProRule" id="PRU10099"/>
    </source>
</evidence>
<dbReference type="NCBIfam" id="TIGR00519">
    <property type="entry name" value="asnASE_I"/>
    <property type="match status" value="1"/>
</dbReference>
<dbReference type="PATRIC" id="fig|1706437.3.peg.980"/>
<dbReference type="AlphaFoldDB" id="A0A150IKQ9"/>
<dbReference type="CDD" id="cd08962">
    <property type="entry name" value="GatD"/>
    <property type="match status" value="1"/>
</dbReference>
<evidence type="ECO:0000313" key="16">
    <source>
        <dbReference type="Proteomes" id="UP000092401"/>
    </source>
</evidence>
<dbReference type="GO" id="GO:0006412">
    <property type="term" value="P:translation"/>
    <property type="evidence" value="ECO:0007669"/>
    <property type="project" value="UniProtKB-UniRule"/>
</dbReference>
<dbReference type="InterPro" id="IPR037152">
    <property type="entry name" value="L-asparaginase_N_sf"/>
</dbReference>
<keyword evidence="4 5" id="KW-0648">Protein biosynthesis</keyword>
<dbReference type="InterPro" id="IPR040918">
    <property type="entry name" value="GatD_N"/>
</dbReference>
<dbReference type="HAMAP" id="MF_00586">
    <property type="entry name" value="GatD"/>
    <property type="match status" value="1"/>
</dbReference>
<name>A0A150IKQ9_9EURY</name>
<dbReference type="NCBIfam" id="TIGR02153">
    <property type="entry name" value="gatD_arch"/>
    <property type="match status" value="1"/>
</dbReference>
<dbReference type="PROSITE" id="PS00917">
    <property type="entry name" value="ASN_GLN_ASE_2"/>
    <property type="match status" value="1"/>
</dbReference>
<dbReference type="EC" id="6.3.5.-" evidence="5 8"/>
<evidence type="ECO:0000256" key="1">
    <source>
        <dbReference type="ARBA" id="ARBA00022598"/>
    </source>
</evidence>
<keyword evidence="2 5" id="KW-0547">Nucleotide-binding</keyword>
<dbReference type="PATRIC" id="fig|1706438.3.peg.1030"/>
<dbReference type="InterPro" id="IPR027475">
    <property type="entry name" value="Asparaginase/glutaminase_AS2"/>
</dbReference>
<feature type="domain" description="Asparaginase/glutaminase C-terminal" evidence="10">
    <location>
        <begin position="292"/>
        <end position="409"/>
    </location>
</feature>